<evidence type="ECO:0000313" key="2">
    <source>
        <dbReference type="Proteomes" id="UP001148838"/>
    </source>
</evidence>
<dbReference type="EMBL" id="JAJSOF020000003">
    <property type="protein sequence ID" value="KAJ4449702.1"/>
    <property type="molecule type" value="Genomic_DNA"/>
</dbReference>
<evidence type="ECO:0000313" key="1">
    <source>
        <dbReference type="EMBL" id="KAJ4449702.1"/>
    </source>
</evidence>
<organism evidence="1 2">
    <name type="scientific">Periplaneta americana</name>
    <name type="common">American cockroach</name>
    <name type="synonym">Blatta americana</name>
    <dbReference type="NCBI Taxonomy" id="6978"/>
    <lineage>
        <taxon>Eukaryota</taxon>
        <taxon>Metazoa</taxon>
        <taxon>Ecdysozoa</taxon>
        <taxon>Arthropoda</taxon>
        <taxon>Hexapoda</taxon>
        <taxon>Insecta</taxon>
        <taxon>Pterygota</taxon>
        <taxon>Neoptera</taxon>
        <taxon>Polyneoptera</taxon>
        <taxon>Dictyoptera</taxon>
        <taxon>Blattodea</taxon>
        <taxon>Blattoidea</taxon>
        <taxon>Blattidae</taxon>
        <taxon>Blattinae</taxon>
        <taxon>Periplaneta</taxon>
    </lineage>
</organism>
<reference evidence="1 2" key="1">
    <citation type="journal article" date="2022" name="Allergy">
        <title>Genome assembly and annotation of Periplaneta americana reveal a comprehensive cockroach allergen profile.</title>
        <authorList>
            <person name="Wang L."/>
            <person name="Xiong Q."/>
            <person name="Saelim N."/>
            <person name="Wang L."/>
            <person name="Nong W."/>
            <person name="Wan A.T."/>
            <person name="Shi M."/>
            <person name="Liu X."/>
            <person name="Cao Q."/>
            <person name="Hui J.H.L."/>
            <person name="Sookrung N."/>
            <person name="Leung T.F."/>
            <person name="Tungtrongchitr A."/>
            <person name="Tsui S.K.W."/>
        </authorList>
    </citation>
    <scope>NUCLEOTIDE SEQUENCE [LARGE SCALE GENOMIC DNA]</scope>
    <source>
        <strain evidence="1">PWHHKU_190912</strain>
    </source>
</reference>
<dbReference type="Proteomes" id="UP001148838">
    <property type="component" value="Unassembled WGS sequence"/>
</dbReference>
<name>A0ABQ8TVK1_PERAM</name>
<sequence length="167" mass="19337">MDLRQVGYDDGDWINLAQDRDRWRAYESVRIITAFLCETLTTKYRAILGCVRCYDVDLVTFMKLTDARYAIRKAQDNREGLELNGLHHLLVYANDLNMLGENPQMIRKNSGILLEARKEIGLEVNPEKTKAEMQNRQERGESMGKALVPRPQFTGIEWCLYDSYAVT</sequence>
<evidence type="ECO:0008006" key="3">
    <source>
        <dbReference type="Google" id="ProtNLM"/>
    </source>
</evidence>
<gene>
    <name evidence="1" type="ORF">ANN_01106</name>
</gene>
<accession>A0ABQ8TVK1</accession>
<protein>
    <recommendedName>
        <fullName evidence="3">Reverse transcriptase domain-containing protein</fullName>
    </recommendedName>
</protein>
<keyword evidence="2" id="KW-1185">Reference proteome</keyword>
<proteinExistence type="predicted"/>
<comment type="caution">
    <text evidence="1">The sequence shown here is derived from an EMBL/GenBank/DDBJ whole genome shotgun (WGS) entry which is preliminary data.</text>
</comment>